<comment type="caution">
    <text evidence="1">The sequence shown here is derived from an EMBL/GenBank/DDBJ whole genome shotgun (WGS) entry which is preliminary data.</text>
</comment>
<dbReference type="AlphaFoldDB" id="A0A7C6A8U8"/>
<dbReference type="Gene3D" id="2.40.160.60">
    <property type="entry name" value="Outer membrane protein transport protein (OMPP1/FadL/TodX)"/>
    <property type="match status" value="1"/>
</dbReference>
<dbReference type="NCBIfam" id="NF033709">
    <property type="entry name" value="PorV_fam"/>
    <property type="match status" value="1"/>
</dbReference>
<reference evidence="1" key="1">
    <citation type="journal article" date="2020" name="mSystems">
        <title>Genome- and Community-Level Interaction Insights into Carbon Utilization and Element Cycling Functions of Hydrothermarchaeota in Hydrothermal Sediment.</title>
        <authorList>
            <person name="Zhou Z."/>
            <person name="Liu Y."/>
            <person name="Xu W."/>
            <person name="Pan J."/>
            <person name="Luo Z.H."/>
            <person name="Li M."/>
        </authorList>
    </citation>
    <scope>NUCLEOTIDE SEQUENCE [LARGE SCALE GENOMIC DNA]</scope>
    <source>
        <strain evidence="1">SpSt-876</strain>
    </source>
</reference>
<dbReference type="EMBL" id="DTLI01000044">
    <property type="protein sequence ID" value="HHS51609.1"/>
    <property type="molecule type" value="Genomic_DNA"/>
</dbReference>
<sequence length="373" mass="41638">MRLSAIGLVMVALFSAIYPAGENPGAVFLMIWPGSRPTALGGAFTAVADDATATYYNIGGLGFQNRGAITLQHANWLPGLYPGMYYEFLGATRSLRQKGTLGFNIIYLTTGRTEVINEQGEYLGEYNTFDIAATIGYGYKVLPKLSTGVSFKFIYSFLVPDWVFLVMQKELGNISGGVGTTWALDMGLLYKPFPFLSVGAALQNLGPNIAYTTSGASDPLPRMLRIGLNYMPIQSKLFRLSLIPEMTKVLVGMFYDPEDTLTFSQELSYEYKEAWKSFGIELTYYDFLSARLGYFEDLTGARGGVRIKDKDDREQYLSLPEFLFTKHGGKLDKIGLTFGGGIRFKKFAFDISLDHLIYDFSTDNYKFSFSYQF</sequence>
<proteinExistence type="predicted"/>
<evidence type="ECO:0000313" key="1">
    <source>
        <dbReference type="EMBL" id="HHS51609.1"/>
    </source>
</evidence>
<name>A0A7C6A8U8_UNCW3</name>
<organism evidence="1">
    <name type="scientific">candidate division WOR-3 bacterium</name>
    <dbReference type="NCBI Taxonomy" id="2052148"/>
    <lineage>
        <taxon>Bacteria</taxon>
        <taxon>Bacteria division WOR-3</taxon>
    </lineage>
</organism>
<gene>
    <name evidence="1" type="ORF">ENW73_01915</name>
</gene>
<protein>
    <submittedName>
        <fullName evidence="1">PorV/PorQ family protein</fullName>
    </submittedName>
</protein>
<accession>A0A7C6A8U8</accession>